<gene>
    <name evidence="1" type="ORF">K432DRAFT_314760</name>
</gene>
<name>A0A8E2J8K8_9PEZI</name>
<evidence type="ECO:0000313" key="1">
    <source>
        <dbReference type="EMBL" id="OCK72814.1"/>
    </source>
</evidence>
<dbReference type="EMBL" id="KV746391">
    <property type="protein sequence ID" value="OCK72814.1"/>
    <property type="molecule type" value="Genomic_DNA"/>
</dbReference>
<organism evidence="1 2">
    <name type="scientific">Lepidopterella palustris CBS 459.81</name>
    <dbReference type="NCBI Taxonomy" id="1314670"/>
    <lineage>
        <taxon>Eukaryota</taxon>
        <taxon>Fungi</taxon>
        <taxon>Dikarya</taxon>
        <taxon>Ascomycota</taxon>
        <taxon>Pezizomycotina</taxon>
        <taxon>Dothideomycetes</taxon>
        <taxon>Pleosporomycetidae</taxon>
        <taxon>Mytilinidiales</taxon>
        <taxon>Argynnaceae</taxon>
        <taxon>Lepidopterella</taxon>
    </lineage>
</organism>
<reference evidence="1 2" key="1">
    <citation type="journal article" date="2016" name="Nat. Commun.">
        <title>Ectomycorrhizal ecology is imprinted in the genome of the dominant symbiotic fungus Cenococcum geophilum.</title>
        <authorList>
            <consortium name="DOE Joint Genome Institute"/>
            <person name="Peter M."/>
            <person name="Kohler A."/>
            <person name="Ohm R.A."/>
            <person name="Kuo A."/>
            <person name="Krutzmann J."/>
            <person name="Morin E."/>
            <person name="Arend M."/>
            <person name="Barry K.W."/>
            <person name="Binder M."/>
            <person name="Choi C."/>
            <person name="Clum A."/>
            <person name="Copeland A."/>
            <person name="Grisel N."/>
            <person name="Haridas S."/>
            <person name="Kipfer T."/>
            <person name="LaButti K."/>
            <person name="Lindquist E."/>
            <person name="Lipzen A."/>
            <person name="Maire R."/>
            <person name="Meier B."/>
            <person name="Mihaltcheva S."/>
            <person name="Molinier V."/>
            <person name="Murat C."/>
            <person name="Poggeler S."/>
            <person name="Quandt C.A."/>
            <person name="Sperisen C."/>
            <person name="Tritt A."/>
            <person name="Tisserant E."/>
            <person name="Crous P.W."/>
            <person name="Henrissat B."/>
            <person name="Nehls U."/>
            <person name="Egli S."/>
            <person name="Spatafora J.W."/>
            <person name="Grigoriev I.V."/>
            <person name="Martin F.M."/>
        </authorList>
    </citation>
    <scope>NUCLEOTIDE SEQUENCE [LARGE SCALE GENOMIC DNA]</scope>
    <source>
        <strain evidence="1 2">CBS 459.81</strain>
    </source>
</reference>
<protein>
    <submittedName>
        <fullName evidence="1">Uncharacterized protein</fullName>
    </submittedName>
</protein>
<dbReference type="Proteomes" id="UP000250266">
    <property type="component" value="Unassembled WGS sequence"/>
</dbReference>
<dbReference type="OrthoDB" id="4424523at2759"/>
<dbReference type="AlphaFoldDB" id="A0A8E2J8K8"/>
<sequence length="218" mass="25726">MYQNFNRNAPSRRTPSMPTWLNNVDNIERHMQEDGHRKWGFVIYRCTYNRDSDWEEFIKQLRDQIQDVLSTYNGSDMRDGLALTVFDDKAIFDHASTSAIREHFKQWAATAPQQEQGTGLGFSQRYRYCIQVDEKALESVIYGGPPEWSNGFVNLIWKDWEPILDPEESEEPIEGCTQHNVGWMMVASREVMVDMYHILREENHWYSEYHRPPQVALA</sequence>
<proteinExistence type="predicted"/>
<keyword evidence="2" id="KW-1185">Reference proteome</keyword>
<accession>A0A8E2J8K8</accession>
<evidence type="ECO:0000313" key="2">
    <source>
        <dbReference type="Proteomes" id="UP000250266"/>
    </source>
</evidence>